<protein>
    <submittedName>
        <fullName evidence="2">Uncharacterized protein</fullName>
    </submittedName>
</protein>
<organism evidence="2 3">
    <name type="scientific">Bifiguratus adelaidae</name>
    <dbReference type="NCBI Taxonomy" id="1938954"/>
    <lineage>
        <taxon>Eukaryota</taxon>
        <taxon>Fungi</taxon>
        <taxon>Fungi incertae sedis</taxon>
        <taxon>Mucoromycota</taxon>
        <taxon>Mucoromycotina</taxon>
        <taxon>Endogonomycetes</taxon>
        <taxon>Endogonales</taxon>
        <taxon>Endogonales incertae sedis</taxon>
        <taxon>Bifiguratus</taxon>
    </lineage>
</organism>
<dbReference type="Proteomes" id="UP000242875">
    <property type="component" value="Unassembled WGS sequence"/>
</dbReference>
<gene>
    <name evidence="2" type="ORF">BZG36_05645</name>
</gene>
<dbReference type="EMBL" id="MVBO01000336">
    <property type="protein sequence ID" value="OZJ01487.1"/>
    <property type="molecule type" value="Genomic_DNA"/>
</dbReference>
<reference evidence="2 3" key="1">
    <citation type="journal article" date="2017" name="Mycologia">
        <title>Bifiguratus adelaidae, gen. et sp. nov., a new member of Mucoromycotina in endophytic and soil-dwelling habitats.</title>
        <authorList>
            <person name="Torres-Cruz T.J."/>
            <person name="Billingsley Tobias T.L."/>
            <person name="Almatruk M."/>
            <person name="Hesse C."/>
            <person name="Kuske C.R."/>
            <person name="Desiro A."/>
            <person name="Benucci G.M."/>
            <person name="Bonito G."/>
            <person name="Stajich J.E."/>
            <person name="Dunlap C."/>
            <person name="Arnold A.E."/>
            <person name="Porras-Alfaro A."/>
        </authorList>
    </citation>
    <scope>NUCLEOTIDE SEQUENCE [LARGE SCALE GENOMIC DNA]</scope>
    <source>
        <strain evidence="2 3">AZ0501</strain>
    </source>
</reference>
<feature type="region of interest" description="Disordered" evidence="1">
    <location>
        <begin position="21"/>
        <end position="73"/>
    </location>
</feature>
<accession>A0A261XSZ1</accession>
<feature type="compositionally biased region" description="Basic and acidic residues" evidence="1">
    <location>
        <begin position="54"/>
        <end position="64"/>
    </location>
</feature>
<dbReference type="PANTHER" id="PTHR38887:SF1">
    <property type="entry name" value="RAS MODIFICATION PROTEIN ERF4"/>
    <property type="match status" value="1"/>
</dbReference>
<name>A0A261XSZ1_9FUNG</name>
<dbReference type="InterPro" id="IPR053221">
    <property type="entry name" value="Burnettramic_acid_biosynth"/>
</dbReference>
<evidence type="ECO:0000313" key="3">
    <source>
        <dbReference type="Proteomes" id="UP000242875"/>
    </source>
</evidence>
<keyword evidence="3" id="KW-1185">Reference proteome</keyword>
<feature type="non-terminal residue" evidence="2">
    <location>
        <position position="340"/>
    </location>
</feature>
<comment type="caution">
    <text evidence="2">The sequence shown here is derived from an EMBL/GenBank/DDBJ whole genome shotgun (WGS) entry which is preliminary data.</text>
</comment>
<dbReference type="AlphaFoldDB" id="A0A261XSZ1"/>
<sequence>MGLISKALNYGIGLTSESIAAAQRRHANSDASHHSQNRNDAPPPYTESQSSRVQVHDKYEKYKEDDFDSDADEEDWELDDLEVKLAGVDNLYHQEQTPHKEGVMKFSAPSPPAFRPPVGTLPLPVIIPQRRPGTRLRGFVRAYAPDLLACGVLEADFLRFNKELHQAMQSSKVITVINVAAFAAGFIPSVTAMAVTTAVQFAAGFASAIQSRYQANHFLDNANVTYFNPRGLHACVMTYKPVDTSQGILTTTVVELSKQFEKLLPEKWAEKKRATTSIALPECCPLIYPTVPLDAQEGSNFFKTASKFVQDYGDRRARQQYIDQNPDSLLAGPAPEFLTK</sequence>
<proteinExistence type="predicted"/>
<evidence type="ECO:0000313" key="2">
    <source>
        <dbReference type="EMBL" id="OZJ01487.1"/>
    </source>
</evidence>
<dbReference type="OrthoDB" id="3433125at2759"/>
<evidence type="ECO:0000256" key="1">
    <source>
        <dbReference type="SAM" id="MobiDB-lite"/>
    </source>
</evidence>
<dbReference type="PANTHER" id="PTHR38887">
    <property type="entry name" value="CHROMOSOME 21, WHOLE GENOME SHOTGUN SEQUENCE"/>
    <property type="match status" value="1"/>
</dbReference>